<dbReference type="InterPro" id="IPR002504">
    <property type="entry name" value="NADK"/>
</dbReference>
<dbReference type="Pfam" id="PF20143">
    <property type="entry name" value="NAD_kinase_C"/>
    <property type="match status" value="1"/>
</dbReference>
<dbReference type="SUPFAM" id="SSF111331">
    <property type="entry name" value="NAD kinase/diacylglycerol kinase-like"/>
    <property type="match status" value="1"/>
</dbReference>
<dbReference type="EMBL" id="CAXDID020000026">
    <property type="protein sequence ID" value="CAL5990785.1"/>
    <property type="molecule type" value="Genomic_DNA"/>
</dbReference>
<keyword evidence="4" id="KW-0521">NADP</keyword>
<dbReference type="HAMAP" id="MF_00361">
    <property type="entry name" value="NAD_kinase"/>
    <property type="match status" value="1"/>
</dbReference>
<evidence type="ECO:0000256" key="5">
    <source>
        <dbReference type="ARBA" id="ARBA00023027"/>
    </source>
</evidence>
<evidence type="ECO:0000256" key="1">
    <source>
        <dbReference type="ARBA" id="ARBA00010995"/>
    </source>
</evidence>
<dbReference type="Gene3D" id="2.60.200.30">
    <property type="entry name" value="Probable inorganic polyphosphate/atp-NAD kinase, domain 2"/>
    <property type="match status" value="1"/>
</dbReference>
<evidence type="ECO:0000256" key="3">
    <source>
        <dbReference type="ARBA" id="ARBA00022777"/>
    </source>
</evidence>
<dbReference type="Proteomes" id="UP001642409">
    <property type="component" value="Unassembled WGS sequence"/>
</dbReference>
<evidence type="ECO:0000256" key="2">
    <source>
        <dbReference type="ARBA" id="ARBA00022679"/>
    </source>
</evidence>
<reference evidence="6 7" key="1">
    <citation type="submission" date="2024-07" db="EMBL/GenBank/DDBJ databases">
        <authorList>
            <person name="Akdeniz Z."/>
        </authorList>
    </citation>
    <scope>NUCLEOTIDE SEQUENCE [LARGE SCALE GENOMIC DNA]</scope>
</reference>
<dbReference type="PANTHER" id="PTHR20275:SF0">
    <property type="entry name" value="NAD KINASE"/>
    <property type="match status" value="1"/>
</dbReference>
<accession>A0ABP1HBJ2</accession>
<comment type="caution">
    <text evidence="6">The sequence shown here is derived from an EMBL/GenBank/DDBJ whole genome shotgun (WGS) entry which is preliminary data.</text>
</comment>
<comment type="similarity">
    <text evidence="1">Belongs to the NAD kinase family.</text>
</comment>
<dbReference type="Gene3D" id="3.40.50.10330">
    <property type="entry name" value="Probable inorganic polyphosphate/atp-NAD kinase, domain 1"/>
    <property type="match status" value="1"/>
</dbReference>
<dbReference type="InterPro" id="IPR017438">
    <property type="entry name" value="ATP-NAD_kinase_N"/>
</dbReference>
<gene>
    <name evidence="6" type="ORF">HINF_LOCUS11617</name>
</gene>
<keyword evidence="7" id="KW-1185">Reference proteome</keyword>
<evidence type="ECO:0000313" key="7">
    <source>
        <dbReference type="Proteomes" id="UP001642409"/>
    </source>
</evidence>
<name>A0ABP1HBJ2_9EUKA</name>
<keyword evidence="5" id="KW-0520">NAD</keyword>
<keyword evidence="3" id="KW-0418">Kinase</keyword>
<proteinExistence type="inferred from homology"/>
<dbReference type="InterPro" id="IPR016064">
    <property type="entry name" value="NAD/diacylglycerol_kinase_sf"/>
</dbReference>
<keyword evidence="2" id="KW-0808">Transferase</keyword>
<evidence type="ECO:0000313" key="6">
    <source>
        <dbReference type="EMBL" id="CAL5990785.1"/>
    </source>
</evidence>
<dbReference type="Pfam" id="PF01513">
    <property type="entry name" value="NAD_kinase"/>
    <property type="match status" value="1"/>
</dbReference>
<evidence type="ECO:0000256" key="4">
    <source>
        <dbReference type="ARBA" id="ARBA00022857"/>
    </source>
</evidence>
<protein>
    <submittedName>
        <fullName evidence="6">ATP-NAD_kinase family protein</fullName>
    </submittedName>
</protein>
<organism evidence="6 7">
    <name type="scientific">Hexamita inflata</name>
    <dbReference type="NCBI Taxonomy" id="28002"/>
    <lineage>
        <taxon>Eukaryota</taxon>
        <taxon>Metamonada</taxon>
        <taxon>Diplomonadida</taxon>
        <taxon>Hexamitidae</taxon>
        <taxon>Hexamitinae</taxon>
        <taxon>Hexamita</taxon>
    </lineage>
</organism>
<dbReference type="InterPro" id="IPR017437">
    <property type="entry name" value="ATP-NAD_kinase_PpnK-typ_C"/>
</dbReference>
<sequence>MSIEEREQIMNSILDQVLHMSEEEIQDYLNNMNENENQTEVQPSNYETSQSISAYPNNNQADEQNSHCFEKHNNVYYWKRSAQTFLVSVKPNDELSERIFVEIIQELKRCKITVLVDPLYAQKYNCTGYTKSQLHPDFIDLALVVGGDGSLLFMSGLFPSSCPPIVVFNSGSLGFLAPFQAQNIQQTIQNLLNGPLIITQRQRLQAYITKYKTKIEPIRIQTDLELKNESRCANNTKIRQCKFSPPLNAKIYHSLNEVYINRGYSNFLTNLQCYQNGQYFGTIQADGLIISTPTGSTAYSLSAGGVPVMPSVECLLLTPVCPHVMSSKPLILDQKLLKIKVSKAARGSCMVCFDGRNQVEMQPGDSVIISRNQWDVLSVCEQNEGIDWFNGLRKCLNWNVRVEQKQFGSGKEQQREMEVGDVDSDFE</sequence>
<dbReference type="PANTHER" id="PTHR20275">
    <property type="entry name" value="NAD KINASE"/>
    <property type="match status" value="1"/>
</dbReference>